<sequence>MEQSWFLWQVKVRCHGKCEQIKKTKNIILCWANTNMDEFHFPVRTTFIFLLLSFHGTTTTAQTTEQLCTAPFPVEFSENNMPGALVTTIDTLDGVTLTIVEPLNPKFILDENQLKAQEVLDYEQGEKVETINIRCFQAATGAEGRLTITVLLLNVNDNSPMFSSKSYTLDVDEFTPPRSLVGAFPAQDLDLHPDLYYTLTPDSSYFSLRSSTEPDLLVHADLDYDTVQHVNLVLTAQDTPLGGAEIPSFTATTTIAVNITDVDNRPPWFDPCKRHPLGGGVVVCQSPGYTTTVTLNERVDGAMVLKPKQIIAVDGDTGINEEVVFSLLSGNKNDIFAVEESSGNITMLKAADVLESVTLTVLASQKNNSHQFSTTTVTIRIHVESMHKPRFQRRSYHAVVSAVGTMALDPTNDDMPLQIIAVDEDYNATEGINPYISYSIIGNSDFNLINGFLFMARKVEDATFSLQVTATDTITDESDTAELTVEVKSGVTTTIRPPPSVSSETPPSTIRTTSSTGSSSSTGPSSSTSSSGVTPTLHTNSPSSSSGPVSQSTSSVTATSHTSHPVTPSTSDPNASTQTTLTTNQPPTDGSSSTTTAPPRVGGYRVEDMAALGASLALLLFVCLLIIGLLVYRLKRGDKASQKIFEASRFLSTLGPGGPKEGIQFTNEAFQKDEDRGSVSSAGNGGETSKGVWDTEEEPRVSELKFSDLPEENEKEVKPILTKERRVEDGYKSVWFKEDIDPNAMNQVVLIPDSREEEEDEEEEKEEEEEEEEEGSLKILVSDTDLDSGLGVKIEDPGEDSERDEDLNIDL</sequence>
<evidence type="ECO:0000256" key="2">
    <source>
        <dbReference type="ARBA" id="ARBA00022737"/>
    </source>
</evidence>
<dbReference type="PANTHER" id="PTHR24027:SF438">
    <property type="entry name" value="CADHERIN 23"/>
    <property type="match status" value="1"/>
</dbReference>
<gene>
    <name evidence="9" type="primary">LOC114458427</name>
</gene>
<feature type="region of interest" description="Disordered" evidence="6">
    <location>
        <begin position="742"/>
        <end position="811"/>
    </location>
</feature>
<evidence type="ECO:0000256" key="3">
    <source>
        <dbReference type="ARBA" id="ARBA00022837"/>
    </source>
</evidence>
<dbReference type="Proteomes" id="UP000694680">
    <property type="component" value="Unassembled WGS sequence"/>
</dbReference>
<name>A0A8C5HJD2_GOUWI</name>
<proteinExistence type="predicted"/>
<evidence type="ECO:0000313" key="9">
    <source>
        <dbReference type="Ensembl" id="ENSGWIP00000045607.1"/>
    </source>
</evidence>
<evidence type="ECO:0000256" key="1">
    <source>
        <dbReference type="ARBA" id="ARBA00004370"/>
    </source>
</evidence>
<evidence type="ECO:0000256" key="5">
    <source>
        <dbReference type="PROSITE-ProRule" id="PRU00043"/>
    </source>
</evidence>
<reference evidence="9" key="1">
    <citation type="submission" date="2025-08" db="UniProtKB">
        <authorList>
            <consortium name="Ensembl"/>
        </authorList>
    </citation>
    <scope>IDENTIFICATION</scope>
</reference>
<feature type="compositionally biased region" description="Low complexity" evidence="6">
    <location>
        <begin position="501"/>
        <end position="588"/>
    </location>
</feature>
<keyword evidence="3 5" id="KW-0106">Calcium</keyword>
<keyword evidence="2" id="KW-0677">Repeat</keyword>
<dbReference type="Ensembl" id="ENSGWIT00000049392.1">
    <property type="protein sequence ID" value="ENSGWIP00000045607.1"/>
    <property type="gene ID" value="ENSGWIG00000022588.1"/>
</dbReference>
<feature type="compositionally biased region" description="Acidic residues" evidence="6">
    <location>
        <begin position="755"/>
        <end position="774"/>
    </location>
</feature>
<comment type="subcellular location">
    <subcellularLocation>
        <location evidence="1">Membrane</location>
    </subcellularLocation>
</comment>
<evidence type="ECO:0000256" key="6">
    <source>
        <dbReference type="SAM" id="MobiDB-lite"/>
    </source>
</evidence>
<feature type="domain" description="Cadherin" evidence="8">
    <location>
        <begin position="163"/>
        <end position="269"/>
    </location>
</feature>
<feature type="region of interest" description="Disordered" evidence="6">
    <location>
        <begin position="673"/>
        <end position="700"/>
    </location>
</feature>
<feature type="region of interest" description="Disordered" evidence="6">
    <location>
        <begin position="488"/>
        <end position="601"/>
    </location>
</feature>
<evidence type="ECO:0000256" key="7">
    <source>
        <dbReference type="SAM" id="Phobius"/>
    </source>
</evidence>
<dbReference type="GO" id="GO:0007156">
    <property type="term" value="P:homophilic cell adhesion via plasma membrane adhesion molecules"/>
    <property type="evidence" value="ECO:0007669"/>
    <property type="project" value="InterPro"/>
</dbReference>
<dbReference type="Pfam" id="PF00028">
    <property type="entry name" value="Cadherin"/>
    <property type="match status" value="1"/>
</dbReference>
<dbReference type="PANTHER" id="PTHR24027">
    <property type="entry name" value="CADHERIN-23"/>
    <property type="match status" value="1"/>
</dbReference>
<dbReference type="CDD" id="cd11304">
    <property type="entry name" value="Cadherin_repeat"/>
    <property type="match status" value="2"/>
</dbReference>
<dbReference type="GO" id="GO:0005509">
    <property type="term" value="F:calcium ion binding"/>
    <property type="evidence" value="ECO:0007669"/>
    <property type="project" value="UniProtKB-UniRule"/>
</dbReference>
<dbReference type="SUPFAM" id="SSF49313">
    <property type="entry name" value="Cadherin-like"/>
    <property type="match status" value="3"/>
</dbReference>
<reference evidence="9" key="2">
    <citation type="submission" date="2025-09" db="UniProtKB">
        <authorList>
            <consortium name="Ensembl"/>
        </authorList>
    </citation>
    <scope>IDENTIFICATION</scope>
</reference>
<dbReference type="Gene3D" id="2.60.40.60">
    <property type="entry name" value="Cadherins"/>
    <property type="match status" value="4"/>
</dbReference>
<evidence type="ECO:0000313" key="10">
    <source>
        <dbReference type="Proteomes" id="UP000694680"/>
    </source>
</evidence>
<feature type="domain" description="Cadherin" evidence="8">
    <location>
        <begin position="68"/>
        <end position="162"/>
    </location>
</feature>
<keyword evidence="7" id="KW-0812">Transmembrane</keyword>
<organism evidence="9 10">
    <name type="scientific">Gouania willdenowi</name>
    <name type="common">Blunt-snouted clingfish</name>
    <name type="synonym">Lepadogaster willdenowi</name>
    <dbReference type="NCBI Taxonomy" id="441366"/>
    <lineage>
        <taxon>Eukaryota</taxon>
        <taxon>Metazoa</taxon>
        <taxon>Chordata</taxon>
        <taxon>Craniata</taxon>
        <taxon>Vertebrata</taxon>
        <taxon>Euteleostomi</taxon>
        <taxon>Actinopterygii</taxon>
        <taxon>Neopterygii</taxon>
        <taxon>Teleostei</taxon>
        <taxon>Neoteleostei</taxon>
        <taxon>Acanthomorphata</taxon>
        <taxon>Ovalentaria</taxon>
        <taxon>Blenniimorphae</taxon>
        <taxon>Blenniiformes</taxon>
        <taxon>Gobiesocoidei</taxon>
        <taxon>Gobiesocidae</taxon>
        <taxon>Gobiesocinae</taxon>
        <taxon>Gouania</taxon>
    </lineage>
</organism>
<accession>A0A8C5HJD2</accession>
<feature type="compositionally biased region" description="Acidic residues" evidence="6">
    <location>
        <begin position="797"/>
        <end position="811"/>
    </location>
</feature>
<feature type="transmembrane region" description="Helical" evidence="7">
    <location>
        <begin position="609"/>
        <end position="632"/>
    </location>
</feature>
<dbReference type="PRINTS" id="PR00205">
    <property type="entry name" value="CADHERIN"/>
</dbReference>
<dbReference type="InterPro" id="IPR039808">
    <property type="entry name" value="Cadherin"/>
</dbReference>
<dbReference type="InterPro" id="IPR015919">
    <property type="entry name" value="Cadherin-like_sf"/>
</dbReference>
<dbReference type="GO" id="GO:0016342">
    <property type="term" value="C:catenin complex"/>
    <property type="evidence" value="ECO:0007669"/>
    <property type="project" value="TreeGrafter"/>
</dbReference>
<dbReference type="GO" id="GO:0045296">
    <property type="term" value="F:cadherin binding"/>
    <property type="evidence" value="ECO:0007669"/>
    <property type="project" value="TreeGrafter"/>
</dbReference>
<evidence type="ECO:0000259" key="8">
    <source>
        <dbReference type="PROSITE" id="PS50268"/>
    </source>
</evidence>
<protein>
    <submittedName>
        <fullName evidence="9">Cadherin-related family member 5-like</fullName>
    </submittedName>
</protein>
<evidence type="ECO:0000256" key="4">
    <source>
        <dbReference type="ARBA" id="ARBA00023136"/>
    </source>
</evidence>
<dbReference type="GO" id="GO:0008013">
    <property type="term" value="F:beta-catenin binding"/>
    <property type="evidence" value="ECO:0007669"/>
    <property type="project" value="TreeGrafter"/>
</dbReference>
<dbReference type="PROSITE" id="PS50268">
    <property type="entry name" value="CADHERIN_2"/>
    <property type="match status" value="3"/>
</dbReference>
<dbReference type="AlphaFoldDB" id="A0A8C5HJD2"/>
<keyword evidence="10" id="KW-1185">Reference proteome</keyword>
<dbReference type="GO" id="GO:0016477">
    <property type="term" value="P:cell migration"/>
    <property type="evidence" value="ECO:0007669"/>
    <property type="project" value="TreeGrafter"/>
</dbReference>
<keyword evidence="4 7" id="KW-0472">Membrane</keyword>
<keyword evidence="7" id="KW-1133">Transmembrane helix</keyword>
<dbReference type="InterPro" id="IPR002126">
    <property type="entry name" value="Cadherin-like_dom"/>
</dbReference>
<feature type="domain" description="Cadherin" evidence="8">
    <location>
        <begin position="287"/>
        <end position="391"/>
    </location>
</feature>
<dbReference type="SMART" id="SM00112">
    <property type="entry name" value="CA"/>
    <property type="match status" value="3"/>
</dbReference>